<dbReference type="AlphaFoldDB" id="A0A0W0VN52"/>
<gene>
    <name evidence="1" type="primary">cecA</name>
    <name evidence="1" type="ORF">Llon_1336</name>
</gene>
<protein>
    <submittedName>
        <fullName evidence="1">Chemiosmotic efflux system C protein A</fullName>
    </submittedName>
</protein>
<dbReference type="OrthoDB" id="5647320at2"/>
<dbReference type="RefSeq" id="WP_058529327.1">
    <property type="nucleotide sequence ID" value="NZ_CAAAHZ010000003.1"/>
</dbReference>
<accession>A0A0W0VN52</accession>
<comment type="caution">
    <text evidence="1">The sequence shown here is derived from an EMBL/GenBank/DDBJ whole genome shotgun (WGS) entry which is preliminary data.</text>
</comment>
<keyword evidence="2" id="KW-1185">Reference proteome</keyword>
<reference evidence="1 2" key="1">
    <citation type="submission" date="2015-11" db="EMBL/GenBank/DDBJ databases">
        <title>Genomic analysis of 38 Legionella species identifies large and diverse effector repertoires.</title>
        <authorList>
            <person name="Burstein D."/>
            <person name="Amaro F."/>
            <person name="Zusman T."/>
            <person name="Lifshitz Z."/>
            <person name="Cohen O."/>
            <person name="Gilbert J.A."/>
            <person name="Pupko T."/>
            <person name="Shuman H.A."/>
            <person name="Segal G."/>
        </authorList>
    </citation>
    <scope>NUCLEOTIDE SEQUENCE [LARGE SCALE GENOMIC DNA]</scope>
    <source>
        <strain evidence="1 2">ATCC 49505</strain>
    </source>
</reference>
<dbReference type="STRING" id="45068.Llon_1336"/>
<proteinExistence type="predicted"/>
<evidence type="ECO:0000313" key="1">
    <source>
        <dbReference type="EMBL" id="KTD21238.1"/>
    </source>
</evidence>
<name>A0A0W0VN52_9GAMM</name>
<sequence>MNQIAERINKEAKGLFHVFVVLFFLLSPLHAANHDTQVEPLPTTISGVWEAIDKHMKAMDEAVANNQLDKIHHHAFAVRDLVNALPALSQSLSSEKLAAVKRDSKYVDLLAVRLDKTGDTNDKEGTAANLQKLKKILTSIRGNYMAIHY</sequence>
<dbReference type="PATRIC" id="fig|45068.5.peg.1444"/>
<evidence type="ECO:0000313" key="2">
    <source>
        <dbReference type="Proteomes" id="UP000054997"/>
    </source>
</evidence>
<dbReference type="Proteomes" id="UP000054997">
    <property type="component" value="Unassembled WGS sequence"/>
</dbReference>
<dbReference type="EMBL" id="LNYK01000016">
    <property type="protein sequence ID" value="KTD21238.1"/>
    <property type="molecule type" value="Genomic_DNA"/>
</dbReference>
<organism evidence="1 2">
    <name type="scientific">Legionella londiniensis</name>
    <dbReference type="NCBI Taxonomy" id="45068"/>
    <lineage>
        <taxon>Bacteria</taxon>
        <taxon>Pseudomonadati</taxon>
        <taxon>Pseudomonadota</taxon>
        <taxon>Gammaproteobacteria</taxon>
        <taxon>Legionellales</taxon>
        <taxon>Legionellaceae</taxon>
        <taxon>Legionella</taxon>
    </lineage>
</organism>